<keyword evidence="1" id="KW-0812">Transmembrane</keyword>
<protein>
    <submittedName>
        <fullName evidence="2">Uncharacterized protein</fullName>
    </submittedName>
</protein>
<keyword evidence="3" id="KW-1185">Reference proteome</keyword>
<dbReference type="RefSeq" id="WP_091117940.1">
    <property type="nucleotide sequence ID" value="NZ_FMHY01000002.1"/>
</dbReference>
<evidence type="ECO:0000313" key="2">
    <source>
        <dbReference type="EMBL" id="SCL51166.1"/>
    </source>
</evidence>
<accession>A0A1C6UAX0</accession>
<name>A0A1C6UAX0_9ACTN</name>
<dbReference type="OrthoDB" id="3399934at2"/>
<feature type="transmembrane region" description="Helical" evidence="1">
    <location>
        <begin position="34"/>
        <end position="54"/>
    </location>
</feature>
<keyword evidence="1" id="KW-0472">Membrane</keyword>
<dbReference type="EMBL" id="FMHY01000002">
    <property type="protein sequence ID" value="SCL51166.1"/>
    <property type="molecule type" value="Genomic_DNA"/>
</dbReference>
<keyword evidence="1" id="KW-1133">Transmembrane helix</keyword>
<evidence type="ECO:0000313" key="3">
    <source>
        <dbReference type="Proteomes" id="UP000199696"/>
    </source>
</evidence>
<organism evidence="2 3">
    <name type="scientific">Micromonospora eburnea</name>
    <dbReference type="NCBI Taxonomy" id="227316"/>
    <lineage>
        <taxon>Bacteria</taxon>
        <taxon>Bacillati</taxon>
        <taxon>Actinomycetota</taxon>
        <taxon>Actinomycetes</taxon>
        <taxon>Micromonosporales</taxon>
        <taxon>Micromonosporaceae</taxon>
        <taxon>Micromonospora</taxon>
    </lineage>
</organism>
<proteinExistence type="predicted"/>
<dbReference type="Proteomes" id="UP000199696">
    <property type="component" value="Unassembled WGS sequence"/>
</dbReference>
<gene>
    <name evidence="2" type="ORF">GA0070604_2298</name>
</gene>
<sequence>MPAEREVIDLDELDSQPADGTAPGRLTTRRKMNLGLVAAFVVGVVLGGVGVNELRDSRQERERNAAVSLVAFPASISGGGSNAIGVLEMNGQLAVINAGPAPVTVRAATGQRPGLRLHDTGQSRLLRPAGTVWIDVRLSIECASAFSTEPLSIRFSVETADGQATEVSYPVAVAGSRWQDGAELPCAQIVDTARRGG</sequence>
<dbReference type="AlphaFoldDB" id="A0A1C6UAX0"/>
<reference evidence="3" key="1">
    <citation type="submission" date="2016-06" db="EMBL/GenBank/DDBJ databases">
        <authorList>
            <person name="Varghese N."/>
            <person name="Submissions Spin"/>
        </authorList>
    </citation>
    <scope>NUCLEOTIDE SEQUENCE [LARGE SCALE GENOMIC DNA]</scope>
    <source>
        <strain evidence="3">DSM 44814</strain>
    </source>
</reference>
<evidence type="ECO:0000256" key="1">
    <source>
        <dbReference type="SAM" id="Phobius"/>
    </source>
</evidence>